<dbReference type="SMART" id="SM00856">
    <property type="entry name" value="PMEI"/>
    <property type="match status" value="1"/>
</dbReference>
<name>A0A2I0B817_9ASPA</name>
<dbReference type="InterPro" id="IPR006501">
    <property type="entry name" value="Pectinesterase_inhib_dom"/>
</dbReference>
<dbReference type="InterPro" id="IPR033131">
    <property type="entry name" value="Pectinesterase_Asp_AS"/>
</dbReference>
<protein>
    <recommendedName>
        <fullName evidence="7">Pectinesterase</fullName>
        <ecNumber evidence="7">3.1.1.11</ecNumber>
    </recommendedName>
</protein>
<evidence type="ECO:0000256" key="8">
    <source>
        <dbReference type="SAM" id="MobiDB-lite"/>
    </source>
</evidence>
<comment type="similarity">
    <text evidence="2">In the N-terminal section; belongs to the PMEI family.</text>
</comment>
<dbReference type="InterPro" id="IPR012334">
    <property type="entry name" value="Pectin_lyas_fold"/>
</dbReference>
<feature type="transmembrane region" description="Helical" evidence="9">
    <location>
        <begin position="35"/>
        <end position="57"/>
    </location>
</feature>
<dbReference type="Pfam" id="PF01095">
    <property type="entry name" value="Pectinesterase"/>
    <property type="match status" value="1"/>
</dbReference>
<dbReference type="Gene3D" id="2.160.20.10">
    <property type="entry name" value="Single-stranded right-handed beta-helix, Pectin lyase-like"/>
    <property type="match status" value="1"/>
</dbReference>
<dbReference type="OrthoDB" id="2019149at2759"/>
<evidence type="ECO:0000259" key="10">
    <source>
        <dbReference type="SMART" id="SM00856"/>
    </source>
</evidence>
<dbReference type="PANTHER" id="PTHR31707">
    <property type="entry name" value="PECTINESTERASE"/>
    <property type="match status" value="1"/>
</dbReference>
<sequence length="588" mass="64338">MDYGKLGPSESLRSLSDPSPAQPPAGEARRRRRRFLVLGLTAVFFLAASVASMAVLIRSKASHRGGAGDLGTRPTKAIARTCELTRYPALCISSLVNFPGAMDAGERDLVHISLNMTLQRVSAALYNASSLAGVQMDRLARSAYDDCVELLDDSVDQLSQTLTVVSTAAGGASEDDALTWLSAALTNQDTCAEGLDSVADGYVSQQMGEYLKDLSELVSNSLAIFSAAGRNQDFSGIPIENRKKRRLLFSGNGDGFPDWVSPTDRKLLQKPAPSIQADFVVSKDGSGTHRTITDAVEAAPEGSSRRIIIYVKAGLYAENIKVARKKTNLMFIGEGIGKTIVSESRSIYDKFTTFHTATFGAGFIMREMTIENSAGPEKHQAVALRVGADRSVVYRCSIIGYQDTLYVHSQRQFYRECDVFGTVDFVFGNAVVVLQKCNLWARKPMEKQKNTITAQNRKDPNQNTGISIHGCRILPASDLKAVQSSFQTFLGRPWKLYSRVVYMLCYMENHIDPAGWLEWNGNFALDTLYYGEYMNSGPGAALGRRVRWPGYRQITVEAEASKFTVAKFIYGSSWLPSTGVAFVAGLSV</sequence>
<evidence type="ECO:0000313" key="11">
    <source>
        <dbReference type="EMBL" id="PKA63948.1"/>
    </source>
</evidence>
<organism evidence="11 12">
    <name type="scientific">Apostasia shenzhenica</name>
    <dbReference type="NCBI Taxonomy" id="1088818"/>
    <lineage>
        <taxon>Eukaryota</taxon>
        <taxon>Viridiplantae</taxon>
        <taxon>Streptophyta</taxon>
        <taxon>Embryophyta</taxon>
        <taxon>Tracheophyta</taxon>
        <taxon>Spermatophyta</taxon>
        <taxon>Magnoliopsida</taxon>
        <taxon>Liliopsida</taxon>
        <taxon>Asparagales</taxon>
        <taxon>Orchidaceae</taxon>
        <taxon>Apostasioideae</taxon>
        <taxon>Apostasia</taxon>
    </lineage>
</organism>
<evidence type="ECO:0000256" key="7">
    <source>
        <dbReference type="RuleBase" id="RU000589"/>
    </source>
</evidence>
<accession>A0A2I0B817</accession>
<dbReference type="UniPathway" id="UPA00545">
    <property type="reaction ID" value="UER00823"/>
</dbReference>
<dbReference type="EMBL" id="KZ451906">
    <property type="protein sequence ID" value="PKA63948.1"/>
    <property type="molecule type" value="Genomic_DNA"/>
</dbReference>
<comment type="pathway">
    <text evidence="1 7">Glycan metabolism; pectin degradation; 2-dehydro-3-deoxy-D-gluconate from pectin: step 1/5.</text>
</comment>
<dbReference type="GO" id="GO:0045490">
    <property type="term" value="P:pectin catabolic process"/>
    <property type="evidence" value="ECO:0007669"/>
    <property type="project" value="UniProtKB-UniRule"/>
</dbReference>
<dbReference type="Proteomes" id="UP000236161">
    <property type="component" value="Unassembled WGS sequence"/>
</dbReference>
<comment type="catalytic activity">
    <reaction evidence="7">
        <text>[(1-&gt;4)-alpha-D-galacturonosyl methyl ester](n) + n H2O = [(1-&gt;4)-alpha-D-galacturonosyl](n) + n methanol + n H(+)</text>
        <dbReference type="Rhea" id="RHEA:22380"/>
        <dbReference type="Rhea" id="RHEA-COMP:14570"/>
        <dbReference type="Rhea" id="RHEA-COMP:14573"/>
        <dbReference type="ChEBI" id="CHEBI:15377"/>
        <dbReference type="ChEBI" id="CHEBI:15378"/>
        <dbReference type="ChEBI" id="CHEBI:17790"/>
        <dbReference type="ChEBI" id="CHEBI:140522"/>
        <dbReference type="ChEBI" id="CHEBI:140523"/>
        <dbReference type="EC" id="3.1.1.11"/>
    </reaction>
</comment>
<comment type="similarity">
    <text evidence="3">In the C-terminal section; belongs to the pectinesterase family.</text>
</comment>
<dbReference type="InterPro" id="IPR035513">
    <property type="entry name" value="Invertase/methylesterase_inhib"/>
</dbReference>
<evidence type="ECO:0000256" key="4">
    <source>
        <dbReference type="ARBA" id="ARBA00022801"/>
    </source>
</evidence>
<dbReference type="CDD" id="cd15798">
    <property type="entry name" value="PMEI-like_3"/>
    <property type="match status" value="1"/>
</dbReference>
<keyword evidence="5 7" id="KW-0063">Aspartyl esterase</keyword>
<feature type="active site" evidence="6">
    <location>
        <position position="424"/>
    </location>
</feature>
<evidence type="ECO:0000256" key="5">
    <source>
        <dbReference type="ARBA" id="ARBA00023085"/>
    </source>
</evidence>
<evidence type="ECO:0000313" key="12">
    <source>
        <dbReference type="Proteomes" id="UP000236161"/>
    </source>
</evidence>
<dbReference type="InterPro" id="IPR011050">
    <property type="entry name" value="Pectin_lyase_fold/virulence"/>
</dbReference>
<reference evidence="11 12" key="1">
    <citation type="journal article" date="2017" name="Nature">
        <title>The Apostasia genome and the evolution of orchids.</title>
        <authorList>
            <person name="Zhang G.Q."/>
            <person name="Liu K.W."/>
            <person name="Li Z."/>
            <person name="Lohaus R."/>
            <person name="Hsiao Y.Y."/>
            <person name="Niu S.C."/>
            <person name="Wang J.Y."/>
            <person name="Lin Y.C."/>
            <person name="Xu Q."/>
            <person name="Chen L.J."/>
            <person name="Yoshida K."/>
            <person name="Fujiwara S."/>
            <person name="Wang Z.W."/>
            <person name="Zhang Y.Q."/>
            <person name="Mitsuda N."/>
            <person name="Wang M."/>
            <person name="Liu G.H."/>
            <person name="Pecoraro L."/>
            <person name="Huang H.X."/>
            <person name="Xiao X.J."/>
            <person name="Lin M."/>
            <person name="Wu X.Y."/>
            <person name="Wu W.L."/>
            <person name="Chen Y.Y."/>
            <person name="Chang S.B."/>
            <person name="Sakamoto S."/>
            <person name="Ohme-Takagi M."/>
            <person name="Yagi M."/>
            <person name="Zeng S.J."/>
            <person name="Shen C.Y."/>
            <person name="Yeh C.M."/>
            <person name="Luo Y.B."/>
            <person name="Tsai W.C."/>
            <person name="Van de Peer Y."/>
            <person name="Liu Z.J."/>
        </authorList>
    </citation>
    <scope>NUCLEOTIDE SEQUENCE [LARGE SCALE GENOMIC DNA]</scope>
    <source>
        <strain evidence="12">cv. Shenzhen</strain>
        <tissue evidence="11">Stem</tissue>
    </source>
</reference>
<keyword evidence="9" id="KW-0472">Membrane</keyword>
<keyword evidence="9" id="KW-0812">Transmembrane</keyword>
<gene>
    <name evidence="11" type="primary">PME34</name>
    <name evidence="11" type="ORF">AXF42_Ash004958</name>
</gene>
<keyword evidence="9" id="KW-1133">Transmembrane helix</keyword>
<dbReference type="InterPro" id="IPR000070">
    <property type="entry name" value="Pectinesterase_cat"/>
</dbReference>
<dbReference type="GO" id="GO:0030599">
    <property type="term" value="F:pectinesterase activity"/>
    <property type="evidence" value="ECO:0007669"/>
    <property type="project" value="UniProtKB-UniRule"/>
</dbReference>
<keyword evidence="12" id="KW-1185">Reference proteome</keyword>
<evidence type="ECO:0000256" key="2">
    <source>
        <dbReference type="ARBA" id="ARBA00006027"/>
    </source>
</evidence>
<dbReference type="EC" id="3.1.1.11" evidence="7"/>
<feature type="region of interest" description="Disordered" evidence="8">
    <location>
        <begin position="1"/>
        <end position="28"/>
    </location>
</feature>
<dbReference type="GO" id="GO:0004857">
    <property type="term" value="F:enzyme inhibitor activity"/>
    <property type="evidence" value="ECO:0007669"/>
    <property type="project" value="InterPro"/>
</dbReference>
<dbReference type="Gene3D" id="1.20.140.40">
    <property type="entry name" value="Invertase/pectin methylesterase inhibitor family protein"/>
    <property type="match status" value="1"/>
</dbReference>
<proteinExistence type="inferred from homology"/>
<dbReference type="GO" id="GO:0042545">
    <property type="term" value="P:cell wall modification"/>
    <property type="evidence" value="ECO:0007669"/>
    <property type="project" value="UniProtKB-UniRule"/>
</dbReference>
<evidence type="ECO:0000256" key="1">
    <source>
        <dbReference type="ARBA" id="ARBA00005184"/>
    </source>
</evidence>
<evidence type="ECO:0000256" key="6">
    <source>
        <dbReference type="PROSITE-ProRule" id="PRU10040"/>
    </source>
</evidence>
<dbReference type="STRING" id="1088818.A0A2I0B817"/>
<dbReference type="SUPFAM" id="SSF51126">
    <property type="entry name" value="Pectin lyase-like"/>
    <property type="match status" value="1"/>
</dbReference>
<evidence type="ECO:0000256" key="3">
    <source>
        <dbReference type="ARBA" id="ARBA00007786"/>
    </source>
</evidence>
<dbReference type="NCBIfam" id="TIGR01614">
    <property type="entry name" value="PME_inhib"/>
    <property type="match status" value="1"/>
</dbReference>
<dbReference type="SUPFAM" id="SSF101148">
    <property type="entry name" value="Plant invertase/pectin methylesterase inhibitor"/>
    <property type="match status" value="1"/>
</dbReference>
<dbReference type="FunFam" id="2.160.20.10:FF:000001">
    <property type="entry name" value="Pectinesterase"/>
    <property type="match status" value="1"/>
</dbReference>
<keyword evidence="4 7" id="KW-0378">Hydrolase</keyword>
<dbReference type="PROSITE" id="PS00503">
    <property type="entry name" value="PECTINESTERASE_2"/>
    <property type="match status" value="1"/>
</dbReference>
<dbReference type="Pfam" id="PF04043">
    <property type="entry name" value="PMEI"/>
    <property type="match status" value="1"/>
</dbReference>
<evidence type="ECO:0000256" key="9">
    <source>
        <dbReference type="SAM" id="Phobius"/>
    </source>
</evidence>
<feature type="domain" description="Pectinesterase inhibitor" evidence="10">
    <location>
        <begin position="73"/>
        <end position="224"/>
    </location>
</feature>
<dbReference type="AlphaFoldDB" id="A0A2I0B817"/>